<evidence type="ECO:0000313" key="3">
    <source>
        <dbReference type="EMBL" id="SJZ79488.1"/>
    </source>
</evidence>
<proteinExistence type="predicted"/>
<dbReference type="EMBL" id="FUWR01000007">
    <property type="protein sequence ID" value="SJZ79488.1"/>
    <property type="molecule type" value="Genomic_DNA"/>
</dbReference>
<dbReference type="InterPro" id="IPR013328">
    <property type="entry name" value="6PGD_dom2"/>
</dbReference>
<dbReference type="SUPFAM" id="SSF48179">
    <property type="entry name" value="6-phosphogluconate dehydrogenase C-terminal domain-like"/>
    <property type="match status" value="1"/>
</dbReference>
<reference evidence="4" key="1">
    <citation type="submission" date="2017-02" db="EMBL/GenBank/DDBJ databases">
        <authorList>
            <person name="Varghese N."/>
            <person name="Submissions S."/>
        </authorList>
    </citation>
    <scope>NUCLEOTIDE SEQUENCE [LARGE SCALE GENOMIC DNA]</scope>
    <source>
        <strain evidence="4">ATCC BAA-34</strain>
    </source>
</reference>
<evidence type="ECO:0000313" key="4">
    <source>
        <dbReference type="Proteomes" id="UP000190102"/>
    </source>
</evidence>
<dbReference type="InterPro" id="IPR003421">
    <property type="entry name" value="Opine_DH"/>
</dbReference>
<dbReference type="Pfam" id="PF02317">
    <property type="entry name" value="Octopine_DH"/>
    <property type="match status" value="1"/>
</dbReference>
<dbReference type="Pfam" id="PF03807">
    <property type="entry name" value="F420_oxidored"/>
    <property type="match status" value="1"/>
</dbReference>
<evidence type="ECO:0000259" key="2">
    <source>
        <dbReference type="Pfam" id="PF03807"/>
    </source>
</evidence>
<dbReference type="STRING" id="115783.SAMN02745119_01663"/>
<evidence type="ECO:0000259" key="1">
    <source>
        <dbReference type="Pfam" id="PF02317"/>
    </source>
</evidence>
<accession>A0A1T4NL21</accession>
<dbReference type="PANTHER" id="PTHR38015">
    <property type="entry name" value="BLR6086 PROTEIN"/>
    <property type="match status" value="1"/>
</dbReference>
<name>A0A1T4NL21_9BACT</name>
<dbReference type="Gene3D" id="3.40.50.720">
    <property type="entry name" value="NAD(P)-binding Rossmann-like Domain"/>
    <property type="match status" value="1"/>
</dbReference>
<dbReference type="GO" id="GO:0016491">
    <property type="term" value="F:oxidoreductase activity"/>
    <property type="evidence" value="ECO:0007669"/>
    <property type="project" value="InterPro"/>
</dbReference>
<dbReference type="AlphaFoldDB" id="A0A1T4NL21"/>
<keyword evidence="4" id="KW-1185">Reference proteome</keyword>
<dbReference type="Gene3D" id="1.10.1040.10">
    <property type="entry name" value="N-(1-d-carboxylethyl)-l-norvaline Dehydrogenase, domain 2"/>
    <property type="match status" value="1"/>
</dbReference>
<gene>
    <name evidence="3" type="ORF">SAMN02745119_01663</name>
</gene>
<feature type="domain" description="Opine dehydrogenase" evidence="1">
    <location>
        <begin position="192"/>
        <end position="333"/>
    </location>
</feature>
<dbReference type="PANTHER" id="PTHR38015:SF1">
    <property type="entry name" value="OPINE DEHYDROGENASE DOMAIN-CONTAINING PROTEIN"/>
    <property type="match status" value="1"/>
</dbReference>
<dbReference type="InterPro" id="IPR051729">
    <property type="entry name" value="Opine/Lysopine_DH"/>
</dbReference>
<protein>
    <submittedName>
        <fullName evidence="3">Opine dehydrogenase</fullName>
    </submittedName>
</protein>
<dbReference type="InterPro" id="IPR028939">
    <property type="entry name" value="P5C_Rdtase_cat_N"/>
</dbReference>
<dbReference type="InterPro" id="IPR036291">
    <property type="entry name" value="NAD(P)-bd_dom_sf"/>
</dbReference>
<feature type="domain" description="Pyrroline-5-carboxylate reductase catalytic N-terminal" evidence="2">
    <location>
        <begin position="4"/>
        <end position="110"/>
    </location>
</feature>
<dbReference type="Proteomes" id="UP000190102">
    <property type="component" value="Unassembled WGS sequence"/>
</dbReference>
<dbReference type="InterPro" id="IPR008927">
    <property type="entry name" value="6-PGluconate_DH-like_C_sf"/>
</dbReference>
<dbReference type="SUPFAM" id="SSF51735">
    <property type="entry name" value="NAD(P)-binding Rossmann-fold domains"/>
    <property type="match status" value="1"/>
</dbReference>
<organism evidence="3 4">
    <name type="scientific">Trichlorobacter thiogenes</name>
    <dbReference type="NCBI Taxonomy" id="115783"/>
    <lineage>
        <taxon>Bacteria</taxon>
        <taxon>Pseudomonadati</taxon>
        <taxon>Thermodesulfobacteriota</taxon>
        <taxon>Desulfuromonadia</taxon>
        <taxon>Geobacterales</taxon>
        <taxon>Geobacteraceae</taxon>
        <taxon>Trichlorobacter</taxon>
    </lineage>
</organism>
<sequence length="367" mass="39579">MQMKVAILGAGHGGIAMAGDLTLAGHEVRLAADPKHASNLQLLMAFGGIMVEGVTSSGAPVGFAKPAMMTTDLGAAIKGAEVVMVVVPAFGQEPYMQALIELGEKGQIIVFNPGKFGTLVFARMLREAGRSNDFIIGETTSFIFAAKTKGLGHVNIKAAKEELPFAALPAKRTAEALWVLTDLYPQLSPSMGVLQTSIDAPGLIIHPISTLMNMSRIEQMGPYRNSHYDITPSVGRIMEAVDQERMEVARLLCRETFSFMDTMQVLYKVKGESAYDMMYQVSAHNVQMAPDSLNHRYVTEDIPYGLATIAAIGRQIGVPVPRIEAMVNVACMANGVDYWSSGRTVEKMGLSGMNGQQMARYALEGTL</sequence>